<accession>N6X7M4</accession>
<protein>
    <submittedName>
        <fullName evidence="1">Conjugal transfer protein TraL</fullName>
    </submittedName>
</protein>
<evidence type="ECO:0000313" key="2">
    <source>
        <dbReference type="Proteomes" id="UP000013165"/>
    </source>
</evidence>
<dbReference type="Proteomes" id="UP000013165">
    <property type="component" value="Unassembled WGS sequence"/>
</dbReference>
<reference evidence="1 2" key="1">
    <citation type="journal article" date="2013" name="Genome Announc.">
        <title>Genome Sequence of the Polycyclic Aromatic Hydrocarbon-Degrading Bacterium Strain Marinobacter nanhaiticus D15-8WT.</title>
        <authorList>
            <person name="Cui Z."/>
            <person name="Gao W."/>
            <person name="Li Q."/>
            <person name="Xu G."/>
            <person name="Zheng L."/>
        </authorList>
    </citation>
    <scope>NUCLEOTIDE SEQUENCE [LARGE SCALE GENOMIC DNA]</scope>
    <source>
        <strain evidence="1 2">D15-8W</strain>
    </source>
</reference>
<keyword evidence="2" id="KW-1185">Reference proteome</keyword>
<dbReference type="AlphaFoldDB" id="N6X7M4"/>
<sequence length="159" mass="17365">MVGGTTTAQAASQDECAIWLCLPGGFPSGCSSAASAMRDRLRDFKPPLPSFSSCAVSGNVDIPGGGSVQGSQMTHEYGYATYISSYEVCGSWVESGPPKNRTRRCTEWNTVPGHYEKGRCWVDRDGNHDPEHCVPNHGLRYVEVYMDGQLTGPTHWFEL</sequence>
<gene>
    <name evidence="1" type="ORF">J057_00744</name>
</gene>
<dbReference type="eggNOG" id="ENOG50336BT">
    <property type="taxonomic scope" value="Bacteria"/>
</dbReference>
<comment type="caution">
    <text evidence="1">The sequence shown here is derived from an EMBL/GenBank/DDBJ whole genome shotgun (WGS) entry which is preliminary data.</text>
</comment>
<dbReference type="STRING" id="626887.J057_00744"/>
<evidence type="ECO:0000313" key="1">
    <source>
        <dbReference type="EMBL" id="ENO17148.2"/>
    </source>
</evidence>
<dbReference type="EMBL" id="APLQ01000005">
    <property type="protein sequence ID" value="ENO17148.2"/>
    <property type="molecule type" value="Genomic_DNA"/>
</dbReference>
<proteinExistence type="predicted"/>
<dbReference type="OrthoDB" id="6197542at2"/>
<name>N6X7M4_9GAMM</name>
<dbReference type="HOGENOM" id="CLU_1632782_0_0_6"/>
<organism evidence="1 2">
    <name type="scientific">Marinobacter nanhaiticus D15-8W</name>
    <dbReference type="NCBI Taxonomy" id="626887"/>
    <lineage>
        <taxon>Bacteria</taxon>
        <taxon>Pseudomonadati</taxon>
        <taxon>Pseudomonadota</taxon>
        <taxon>Gammaproteobacteria</taxon>
        <taxon>Pseudomonadales</taxon>
        <taxon>Marinobacteraceae</taxon>
        <taxon>Marinobacter</taxon>
    </lineage>
</organism>